<keyword evidence="3" id="KW-1185">Reference proteome</keyword>
<evidence type="ECO:0000313" key="2">
    <source>
        <dbReference type="EMBL" id="OAQ96841.1"/>
    </source>
</evidence>
<name>A0A179I4M1_CORDF</name>
<sequence>MKRATSAERETPKKRRRSRGPCTTSPSSRQRSFKSLSIGEAKASSELFQKAIKSRKMDTLKGPVPTAHAALEPAAELLETPPASSPPENLESVVQRLPPSSGSADMDLSDGEAPEELTTSRDALPDGTRDNEERQEDGDNESLMTTDESRVEEKSSKKKDQTETMQLEILAPKTPEPKMCPDEPKSEHVEAIATPHQGSGASADDAMELDPSPSAQLEHELQLSQQAAISQAASSQAASSEDTLEEIGSVVTSAWLLPKLLDLTPDTLTSGRAAIIEELRSMKADIEKCPRAEMHSKFAGNPAAQRLLMVEKLIAPQLEKLSGRTWRVYKSKLLLLCGSPAIHNMDHWQRLEKVKEIVYMPEEMELLRSGDAERIACAVRVCATVTEILGRDDEIVPEEMEEWVAMQLKDTAWKLKAASAWRKYWPDTKDMAVA</sequence>
<evidence type="ECO:0000313" key="3">
    <source>
        <dbReference type="Proteomes" id="UP000243081"/>
    </source>
</evidence>
<gene>
    <name evidence="2" type="ORF">LLEC1_03876</name>
</gene>
<evidence type="ECO:0000256" key="1">
    <source>
        <dbReference type="SAM" id="MobiDB-lite"/>
    </source>
</evidence>
<feature type="compositionally biased region" description="Polar residues" evidence="1">
    <location>
        <begin position="21"/>
        <end position="35"/>
    </location>
</feature>
<feature type="compositionally biased region" description="Basic and acidic residues" evidence="1">
    <location>
        <begin position="1"/>
        <end position="11"/>
    </location>
</feature>
<dbReference type="Proteomes" id="UP000243081">
    <property type="component" value="Unassembled WGS sequence"/>
</dbReference>
<feature type="region of interest" description="Disordered" evidence="1">
    <location>
        <begin position="59"/>
        <end position="220"/>
    </location>
</feature>
<comment type="caution">
    <text evidence="2">The sequence shown here is derived from an EMBL/GenBank/DDBJ whole genome shotgun (WGS) entry which is preliminary data.</text>
</comment>
<reference evidence="2 3" key="1">
    <citation type="submission" date="2016-03" db="EMBL/GenBank/DDBJ databases">
        <title>Fine-scale spatial genetic structure of a fungal parasite of coffee scale insects.</title>
        <authorList>
            <person name="Jackson D."/>
            <person name="Zemenick K.A."/>
            <person name="Malloure B."/>
            <person name="Quandt C.A."/>
            <person name="James T.Y."/>
        </authorList>
    </citation>
    <scope>NUCLEOTIDE SEQUENCE [LARGE SCALE GENOMIC DNA]</scope>
    <source>
        <strain evidence="2 3">UM487</strain>
    </source>
</reference>
<feature type="compositionally biased region" description="Basic and acidic residues" evidence="1">
    <location>
        <begin position="175"/>
        <end position="190"/>
    </location>
</feature>
<dbReference type="EMBL" id="LUKN01003854">
    <property type="protein sequence ID" value="OAQ96841.1"/>
    <property type="molecule type" value="Genomic_DNA"/>
</dbReference>
<dbReference type="AlphaFoldDB" id="A0A179I4M1"/>
<protein>
    <submittedName>
        <fullName evidence="2">Uncharacterized protein</fullName>
    </submittedName>
</protein>
<feature type="compositionally biased region" description="Basic and acidic residues" evidence="1">
    <location>
        <begin position="147"/>
        <end position="162"/>
    </location>
</feature>
<proteinExistence type="predicted"/>
<feature type="compositionally biased region" description="Basic and acidic residues" evidence="1">
    <location>
        <begin position="123"/>
        <end position="132"/>
    </location>
</feature>
<dbReference type="OMA" id="AWRKYWP"/>
<accession>A0A179I4M1</accession>
<feature type="compositionally biased region" description="Low complexity" evidence="1">
    <location>
        <begin position="65"/>
        <end position="82"/>
    </location>
</feature>
<feature type="region of interest" description="Disordered" evidence="1">
    <location>
        <begin position="1"/>
        <end position="44"/>
    </location>
</feature>
<organism evidence="2 3">
    <name type="scientific">Cordyceps confragosa</name>
    <name type="common">Lecanicillium lecanii</name>
    <dbReference type="NCBI Taxonomy" id="2714763"/>
    <lineage>
        <taxon>Eukaryota</taxon>
        <taxon>Fungi</taxon>
        <taxon>Dikarya</taxon>
        <taxon>Ascomycota</taxon>
        <taxon>Pezizomycotina</taxon>
        <taxon>Sordariomycetes</taxon>
        <taxon>Hypocreomycetidae</taxon>
        <taxon>Hypocreales</taxon>
        <taxon>Cordycipitaceae</taxon>
        <taxon>Akanthomyces</taxon>
    </lineage>
</organism>
<dbReference type="OrthoDB" id="4868006at2759"/>